<gene>
    <name evidence="2" type="ORF">N7Z68_17040</name>
</gene>
<dbReference type="Proteomes" id="UP001148125">
    <property type="component" value="Unassembled WGS sequence"/>
</dbReference>
<keyword evidence="3" id="KW-1185">Reference proteome</keyword>
<reference evidence="2" key="1">
    <citation type="submission" date="2024-05" db="EMBL/GenBank/DDBJ databases">
        <title>Alkalihalobacillus sp. strain MEB203 novel alkaliphilic bacterium from Lonar Lake, India.</title>
        <authorList>
            <person name="Joshi A."/>
            <person name="Thite S."/>
            <person name="Mengade P."/>
        </authorList>
    </citation>
    <scope>NUCLEOTIDE SEQUENCE</scope>
    <source>
        <strain evidence="2">MEB 203</strain>
    </source>
</reference>
<dbReference type="RefSeq" id="WP_275119678.1">
    <property type="nucleotide sequence ID" value="NZ_JAOTPO010000013.1"/>
</dbReference>
<accession>A0ABT5VHZ1</accession>
<comment type="caution">
    <text evidence="2">The sequence shown here is derived from an EMBL/GenBank/DDBJ whole genome shotgun (WGS) entry which is preliminary data.</text>
</comment>
<protein>
    <submittedName>
        <fullName evidence="2">Transposase</fullName>
    </submittedName>
</protein>
<keyword evidence="1" id="KW-1133">Transmembrane helix</keyword>
<name>A0ABT5VHZ1_9BACI</name>
<proteinExistence type="predicted"/>
<dbReference type="EMBL" id="JAOTPO010000013">
    <property type="protein sequence ID" value="MDE5415070.1"/>
    <property type="molecule type" value="Genomic_DNA"/>
</dbReference>
<feature type="transmembrane region" description="Helical" evidence="1">
    <location>
        <begin position="33"/>
        <end position="53"/>
    </location>
</feature>
<keyword evidence="1" id="KW-0812">Transmembrane</keyword>
<sequence length="98" mass="11204">MKVLILIVSIVLPIVMIILQIKWTKIRILYHSLALLAALTFGNIASFAIYTVLRDNTVFMTNIHALFLNPLFLLTGAYLGIYFVYVIMRAILEEKAQF</sequence>
<feature type="transmembrane region" description="Helical" evidence="1">
    <location>
        <begin position="6"/>
        <end position="21"/>
    </location>
</feature>
<keyword evidence="1" id="KW-0472">Membrane</keyword>
<evidence type="ECO:0000256" key="1">
    <source>
        <dbReference type="SAM" id="Phobius"/>
    </source>
</evidence>
<organism evidence="2 3">
    <name type="scientific">Alkalihalobacterium chitinilyticum</name>
    <dbReference type="NCBI Taxonomy" id="2980103"/>
    <lineage>
        <taxon>Bacteria</taxon>
        <taxon>Bacillati</taxon>
        <taxon>Bacillota</taxon>
        <taxon>Bacilli</taxon>
        <taxon>Bacillales</taxon>
        <taxon>Bacillaceae</taxon>
        <taxon>Alkalihalobacterium</taxon>
    </lineage>
</organism>
<feature type="transmembrane region" description="Helical" evidence="1">
    <location>
        <begin position="65"/>
        <end position="88"/>
    </location>
</feature>
<evidence type="ECO:0000313" key="2">
    <source>
        <dbReference type="EMBL" id="MDE5415070.1"/>
    </source>
</evidence>
<evidence type="ECO:0000313" key="3">
    <source>
        <dbReference type="Proteomes" id="UP001148125"/>
    </source>
</evidence>